<comment type="similarity">
    <text evidence="1">Belongs to the DprA/Smf family.</text>
</comment>
<dbReference type="RefSeq" id="WP_106056946.1">
    <property type="nucleotide sequence ID" value="NZ_CAUUYG010000003.1"/>
</dbReference>
<dbReference type="InterPro" id="IPR057666">
    <property type="entry name" value="DrpA_SLOG"/>
</dbReference>
<dbReference type="PANTHER" id="PTHR43022">
    <property type="entry name" value="PROTEIN SMF"/>
    <property type="match status" value="1"/>
</dbReference>
<dbReference type="Proteomes" id="UP000237883">
    <property type="component" value="Chromosome"/>
</dbReference>
<organism evidence="4 5">
    <name type="scientific">Mogibacterium diversum</name>
    <dbReference type="NCBI Taxonomy" id="114527"/>
    <lineage>
        <taxon>Bacteria</taxon>
        <taxon>Bacillati</taxon>
        <taxon>Bacillota</taxon>
        <taxon>Clostridia</taxon>
        <taxon>Peptostreptococcales</taxon>
        <taxon>Anaerovoracaceae</taxon>
        <taxon>Mogibacterium</taxon>
    </lineage>
</organism>
<dbReference type="KEGG" id="mdv:C5Q96_03035"/>
<dbReference type="Gene3D" id="1.10.10.10">
    <property type="entry name" value="Winged helix-like DNA-binding domain superfamily/Winged helix DNA-binding domain"/>
    <property type="match status" value="1"/>
</dbReference>
<dbReference type="NCBIfam" id="TIGR00732">
    <property type="entry name" value="dprA"/>
    <property type="match status" value="1"/>
</dbReference>
<evidence type="ECO:0000313" key="4">
    <source>
        <dbReference type="EMBL" id="AVM47867.1"/>
    </source>
</evidence>
<proteinExistence type="inferred from homology"/>
<dbReference type="Gene3D" id="3.40.50.450">
    <property type="match status" value="1"/>
</dbReference>
<dbReference type="OrthoDB" id="9785707at2"/>
<evidence type="ECO:0000259" key="3">
    <source>
        <dbReference type="Pfam" id="PF17782"/>
    </source>
</evidence>
<dbReference type="AlphaFoldDB" id="A0A2S0L3N9"/>
<dbReference type="EMBL" id="CP027228">
    <property type="protein sequence ID" value="AVM47867.1"/>
    <property type="molecule type" value="Genomic_DNA"/>
</dbReference>
<feature type="domain" description="Smf/DprA SLOG" evidence="2">
    <location>
        <begin position="13"/>
        <end position="219"/>
    </location>
</feature>
<dbReference type="Pfam" id="PF02481">
    <property type="entry name" value="DNA_processg_A"/>
    <property type="match status" value="1"/>
</dbReference>
<dbReference type="SUPFAM" id="SSF102405">
    <property type="entry name" value="MCP/YpsA-like"/>
    <property type="match status" value="1"/>
</dbReference>
<keyword evidence="5" id="KW-1185">Reference proteome</keyword>
<dbReference type="GeneID" id="78391231"/>
<evidence type="ECO:0000313" key="5">
    <source>
        <dbReference type="Proteomes" id="UP000237883"/>
    </source>
</evidence>
<evidence type="ECO:0000256" key="1">
    <source>
        <dbReference type="ARBA" id="ARBA00006525"/>
    </source>
</evidence>
<feature type="domain" description="DprA winged helix" evidence="3">
    <location>
        <begin position="232"/>
        <end position="284"/>
    </location>
</feature>
<dbReference type="InterPro" id="IPR003488">
    <property type="entry name" value="DprA"/>
</dbReference>
<dbReference type="Pfam" id="PF17782">
    <property type="entry name" value="WHD_DprA"/>
    <property type="match status" value="1"/>
</dbReference>
<reference evidence="5" key="1">
    <citation type="submission" date="2018-02" db="EMBL/GenBank/DDBJ databases">
        <authorList>
            <person name="Holder M.E."/>
            <person name="Ajami N.J."/>
            <person name="Petrosino J.F."/>
        </authorList>
    </citation>
    <scope>NUCLEOTIDE SEQUENCE [LARGE SCALE GENOMIC DNA]</scope>
    <source>
        <strain evidence="5">CCUG 47132</strain>
    </source>
</reference>
<sequence>MNNKYSNEIKEIDFNSPYYPENLRIINNPPERLYCIGDLNLLGLKSVAVIGSRKYTLYGKIVAQMIGKELAKADIPVVSGLAYGIDSFAHEGTVSLGGKAIAVLGTGIDIIHPVRNAWLYNKIASSGLIISEYEPGTPGAKYTFPQRNRIISAISEAVVVVEAGLNSGSLITADFANEQGKSIYSVPGNINSQFSVGTNKLIKDGAIPLISISDVTSEIKGVEYTPQDIEMDLGNDELEIYKEIQKSTCCTIDSIAHNLNKNAGKVSAILTVLEIKGVITTYGGKVFLAK</sequence>
<dbReference type="GO" id="GO:0009294">
    <property type="term" value="P:DNA-mediated transformation"/>
    <property type="evidence" value="ECO:0007669"/>
    <property type="project" value="InterPro"/>
</dbReference>
<evidence type="ECO:0000259" key="2">
    <source>
        <dbReference type="Pfam" id="PF02481"/>
    </source>
</evidence>
<dbReference type="InterPro" id="IPR036388">
    <property type="entry name" value="WH-like_DNA-bd_sf"/>
</dbReference>
<gene>
    <name evidence="4" type="primary">dprA</name>
    <name evidence="4" type="ORF">C5Q96_03035</name>
</gene>
<protein>
    <submittedName>
        <fullName evidence="4">DNA-protecting protein DprA</fullName>
    </submittedName>
</protein>
<dbReference type="InterPro" id="IPR041614">
    <property type="entry name" value="DprA_WH"/>
</dbReference>
<accession>A0A2S0L3N9</accession>
<dbReference type="PANTHER" id="PTHR43022:SF1">
    <property type="entry name" value="PROTEIN SMF"/>
    <property type="match status" value="1"/>
</dbReference>
<name>A0A2S0L3N9_9FIRM</name>